<dbReference type="SMART" id="SM00052">
    <property type="entry name" value="EAL"/>
    <property type="match status" value="1"/>
</dbReference>
<dbReference type="Pfam" id="PF00563">
    <property type="entry name" value="EAL"/>
    <property type="match status" value="1"/>
</dbReference>
<dbReference type="InterPro" id="IPR001633">
    <property type="entry name" value="EAL_dom"/>
</dbReference>
<dbReference type="GO" id="GO:0071111">
    <property type="term" value="F:cyclic-guanylate-specific phosphodiesterase activity"/>
    <property type="evidence" value="ECO:0007669"/>
    <property type="project" value="InterPro"/>
</dbReference>
<dbReference type="OrthoDB" id="581425at2"/>
<proteinExistence type="predicted"/>
<dbReference type="SUPFAM" id="SSF141868">
    <property type="entry name" value="EAL domain-like"/>
    <property type="match status" value="1"/>
</dbReference>
<dbReference type="InterPro" id="IPR050706">
    <property type="entry name" value="Cyclic-di-GMP_PDE-like"/>
</dbReference>
<dbReference type="Proteomes" id="UP000243739">
    <property type="component" value="Unassembled WGS sequence"/>
</dbReference>
<dbReference type="InterPro" id="IPR035919">
    <property type="entry name" value="EAL_sf"/>
</dbReference>
<dbReference type="AlphaFoldDB" id="A0A1D2YUN2"/>
<dbReference type="Gene3D" id="3.20.20.450">
    <property type="entry name" value="EAL domain"/>
    <property type="match status" value="1"/>
</dbReference>
<dbReference type="EMBL" id="MIJF01000024">
    <property type="protein sequence ID" value="OEF99381.1"/>
    <property type="molecule type" value="Genomic_DNA"/>
</dbReference>
<comment type="caution">
    <text evidence="2">The sequence shown here is derived from an EMBL/GenBank/DDBJ whole genome shotgun (WGS) entry which is preliminary data.</text>
</comment>
<feature type="domain" description="EAL" evidence="1">
    <location>
        <begin position="20"/>
        <end position="267"/>
    </location>
</feature>
<evidence type="ECO:0000313" key="3">
    <source>
        <dbReference type="Proteomes" id="UP000243739"/>
    </source>
</evidence>
<sequence length="267" mass="30719">MDIFFKKIKYALKAFREYPDFEIERKISAINFLVRNENLKTYYQPIMDLGTGNILGYEALNRPELGAAFNNASELFSFAEKQGLIYDLDLKCRELSVIRIANSLNNQLLFLNVNSNVLLEVSKENDPFAKIINKLRIDKSNLVLEITEREAIKDFNLFNKVLDQYREEGFKVAVDDLGAGYSSLQTIAELKPDFIKLDMSLVHDIHKIDYKLLLVETLVEFAKKSKSLLIAEGIEQSEEFEVLTQLGVPFGQGYYIEKPKYYIELAS</sequence>
<dbReference type="PANTHER" id="PTHR33121">
    <property type="entry name" value="CYCLIC DI-GMP PHOSPHODIESTERASE PDEF"/>
    <property type="match status" value="1"/>
</dbReference>
<dbReference type="RefSeq" id="WP_069656775.1">
    <property type="nucleotide sequence ID" value="NZ_MIJF01000024.1"/>
</dbReference>
<keyword evidence="3" id="KW-1185">Reference proteome</keyword>
<accession>A0A1D2YUN2</accession>
<reference evidence="2 3" key="1">
    <citation type="submission" date="2016-09" db="EMBL/GenBank/DDBJ databases">
        <title>Draft genome sequence for the type strain of Vulcanibacillus modesticaldus BR, a strictly anaerobic, moderately thermophilic, and nitrate-reducing bacterium from deep sea-hydrothermal vents of the Mid-Atlantic Ridge.</title>
        <authorList>
            <person name="Abin C.A."/>
            <person name="Hollibaugh J.T."/>
        </authorList>
    </citation>
    <scope>NUCLEOTIDE SEQUENCE [LARGE SCALE GENOMIC DNA]</scope>
    <source>
        <strain evidence="2 3">BR</strain>
    </source>
</reference>
<dbReference type="STRING" id="337097.BHF71_01995"/>
<evidence type="ECO:0000259" key="1">
    <source>
        <dbReference type="PROSITE" id="PS50883"/>
    </source>
</evidence>
<evidence type="ECO:0000313" key="2">
    <source>
        <dbReference type="EMBL" id="OEF99381.1"/>
    </source>
</evidence>
<dbReference type="PANTHER" id="PTHR33121:SF76">
    <property type="entry name" value="SIGNALING PROTEIN"/>
    <property type="match status" value="1"/>
</dbReference>
<name>A0A1D2YUN2_9BACI</name>
<organism evidence="2 3">
    <name type="scientific">Vulcanibacillus modesticaldus</name>
    <dbReference type="NCBI Taxonomy" id="337097"/>
    <lineage>
        <taxon>Bacteria</taxon>
        <taxon>Bacillati</taxon>
        <taxon>Bacillota</taxon>
        <taxon>Bacilli</taxon>
        <taxon>Bacillales</taxon>
        <taxon>Bacillaceae</taxon>
        <taxon>Vulcanibacillus</taxon>
    </lineage>
</organism>
<gene>
    <name evidence="2" type="ORF">BHF71_01995</name>
</gene>
<dbReference type="PROSITE" id="PS50883">
    <property type="entry name" value="EAL"/>
    <property type="match status" value="1"/>
</dbReference>
<dbReference type="CDD" id="cd01948">
    <property type="entry name" value="EAL"/>
    <property type="match status" value="1"/>
</dbReference>
<protein>
    <recommendedName>
        <fullName evidence="1">EAL domain-containing protein</fullName>
    </recommendedName>
</protein>